<feature type="transmembrane region" description="Helical" evidence="1">
    <location>
        <begin position="423"/>
        <end position="446"/>
    </location>
</feature>
<feature type="transmembrane region" description="Helical" evidence="1">
    <location>
        <begin position="40"/>
        <end position="61"/>
    </location>
</feature>
<evidence type="ECO:0000256" key="1">
    <source>
        <dbReference type="SAM" id="Phobius"/>
    </source>
</evidence>
<feature type="transmembrane region" description="Helical" evidence="1">
    <location>
        <begin position="136"/>
        <end position="157"/>
    </location>
</feature>
<organism evidence="2">
    <name type="scientific">Trepomonas sp. PC1</name>
    <dbReference type="NCBI Taxonomy" id="1076344"/>
    <lineage>
        <taxon>Eukaryota</taxon>
        <taxon>Metamonada</taxon>
        <taxon>Diplomonadida</taxon>
        <taxon>Hexamitidae</taxon>
        <taxon>Hexamitinae</taxon>
        <taxon>Trepomonas</taxon>
    </lineage>
</organism>
<feature type="transmembrane region" description="Helical" evidence="1">
    <location>
        <begin position="397"/>
        <end position="416"/>
    </location>
</feature>
<evidence type="ECO:0008006" key="3">
    <source>
        <dbReference type="Google" id="ProtNLM"/>
    </source>
</evidence>
<feature type="non-terminal residue" evidence="2">
    <location>
        <position position="1"/>
    </location>
</feature>
<gene>
    <name evidence="2" type="ORF">TPC1_30104</name>
</gene>
<keyword evidence="1" id="KW-0812">Transmembrane</keyword>
<evidence type="ECO:0000313" key="2">
    <source>
        <dbReference type="EMBL" id="JAP90401.1"/>
    </source>
</evidence>
<keyword evidence="1" id="KW-0472">Membrane</keyword>
<protein>
    <recommendedName>
        <fullName evidence="3">Transmembrane protein</fullName>
    </recommendedName>
</protein>
<reference evidence="2" key="1">
    <citation type="submission" date="2015-07" db="EMBL/GenBank/DDBJ databases">
        <title>Adaptation to a free-living lifestyle via gene acquisitions in the diplomonad Trepomonas sp. PC1.</title>
        <authorList>
            <person name="Xu F."/>
            <person name="Jerlstrom-Hultqvist J."/>
            <person name="Kolisko M."/>
            <person name="Simpson A.G.B."/>
            <person name="Roger A.J."/>
            <person name="Svard S.G."/>
            <person name="Andersson J.O."/>
        </authorList>
    </citation>
    <scope>NUCLEOTIDE SEQUENCE</scope>
    <source>
        <strain evidence="2">PC1</strain>
    </source>
</reference>
<name>A0A146K4A1_9EUKA</name>
<dbReference type="EMBL" id="GDID01006205">
    <property type="protein sequence ID" value="JAP90401.1"/>
    <property type="molecule type" value="Transcribed_RNA"/>
</dbReference>
<dbReference type="AlphaFoldDB" id="A0A146K4A1"/>
<keyword evidence="1" id="KW-1133">Transmembrane helix</keyword>
<sequence>PLLSSINNEQLNSFFVAISQIIGITPENNDSLIENPVKQFAVTPIVLAAILLFLSVIYLVFANFDPVQKEEHKLQLFAGEILVKLNIQSNGIPAEQVLEQPVDDDIKQEIISWQQNISKKRLRYQKLSKIANKSNYCQIASLLVLLAGIFIMIYSIVLSGNKNQTVNTITDKFAYQSIENIQNAALEIDQSMKLIFNLSCDLAQNLIKQFDFSKCLDELEQKSLIFLDNYLDNFSLTAAELLNQFHKAFTQDFEATQIENWFTLLKQYVNSNLISEMESKIDILNISTSYNWCKLGENFQDIPIWLTIMLFPFDQNCEELKMTSSDIGLNLTQQFKDYMQELDIAGKISQIKQFQLDLASFHDCYSQSISQQCLNFAPILSDFVMKQVPQLGFVNTFIYITLIFSLLIVAMLVITLKLQKQKLFIVQMFVYPVFAIALSIMTYIILKNTSKTTNAFNEATRFSQQNFSLVFDKLLREDLVESIINATKTYDYTDTLFWQRYDILPWLSFAFYKAGDYTSLEGLLSTGQLRLTVDALLVKEVLYNTSDQYKQLVSALGFNTYDLAWPVLKELNNLLSEYDEYVTNVSESNLNTIFGNYDQTISSQLKFDGQEIKNQTDKFTQQLFEAVFDDKFTALKKIIAENEVNISINDLNMIDFTEGTVQSFTQQISEIASQLNSSYEQQKLQQEDLFQFVTQTLQNQVVSEPNKTDISQLFWLYREKQFLAKEQIADFSTLSEILNQNLSQQLSFVQNISDEVTGYFSGFSMITSYMEEILPSRNVSILEVCQAKVQTCTLHSSDYNNTISDITDSYNQFLADFSAMNISFLNQEALIFIQQLFGSTQLSEVSEQLQNQFVDELNSILTETLAKIRAKLSLSSVESVLMPVLQNLDLENFKTYLQNAVKGVTQLVQSPNSVFSSKFAFQALEFGKTLVDSLVAHVDFMSVGCFVLSVGCLVAALASVFQHFNAKQLHQADSSDMLEKVVENRTKIVGEELLEDVVVAVEK</sequence>
<proteinExistence type="predicted"/>
<accession>A0A146K4A1</accession>